<protein>
    <submittedName>
        <fullName evidence="1">Uncharacterized protein</fullName>
    </submittedName>
</protein>
<accession>A0AAV7NZZ1</accession>
<dbReference type="Proteomes" id="UP001066276">
    <property type="component" value="Chromosome 8"/>
</dbReference>
<keyword evidence="2" id="KW-1185">Reference proteome</keyword>
<organism evidence="1 2">
    <name type="scientific">Pleurodeles waltl</name>
    <name type="common">Iberian ribbed newt</name>
    <dbReference type="NCBI Taxonomy" id="8319"/>
    <lineage>
        <taxon>Eukaryota</taxon>
        <taxon>Metazoa</taxon>
        <taxon>Chordata</taxon>
        <taxon>Craniata</taxon>
        <taxon>Vertebrata</taxon>
        <taxon>Euteleostomi</taxon>
        <taxon>Amphibia</taxon>
        <taxon>Batrachia</taxon>
        <taxon>Caudata</taxon>
        <taxon>Salamandroidea</taxon>
        <taxon>Salamandridae</taxon>
        <taxon>Pleurodelinae</taxon>
        <taxon>Pleurodeles</taxon>
    </lineage>
</organism>
<dbReference type="AlphaFoldDB" id="A0AAV7NZZ1"/>
<comment type="caution">
    <text evidence="1">The sequence shown here is derived from an EMBL/GenBank/DDBJ whole genome shotgun (WGS) entry which is preliminary data.</text>
</comment>
<name>A0AAV7NZZ1_PLEWA</name>
<evidence type="ECO:0000313" key="1">
    <source>
        <dbReference type="EMBL" id="KAJ1121064.1"/>
    </source>
</evidence>
<reference evidence="1" key="1">
    <citation type="journal article" date="2022" name="bioRxiv">
        <title>Sequencing and chromosome-scale assembly of the giantPleurodeles waltlgenome.</title>
        <authorList>
            <person name="Brown T."/>
            <person name="Elewa A."/>
            <person name="Iarovenko S."/>
            <person name="Subramanian E."/>
            <person name="Araus A.J."/>
            <person name="Petzold A."/>
            <person name="Susuki M."/>
            <person name="Suzuki K.-i.T."/>
            <person name="Hayashi T."/>
            <person name="Toyoda A."/>
            <person name="Oliveira C."/>
            <person name="Osipova E."/>
            <person name="Leigh N.D."/>
            <person name="Simon A."/>
            <person name="Yun M.H."/>
        </authorList>
    </citation>
    <scope>NUCLEOTIDE SEQUENCE</scope>
    <source>
        <strain evidence="1">20211129_DDA</strain>
        <tissue evidence="1">Liver</tissue>
    </source>
</reference>
<evidence type="ECO:0000313" key="2">
    <source>
        <dbReference type="Proteomes" id="UP001066276"/>
    </source>
</evidence>
<dbReference type="EMBL" id="JANPWB010000012">
    <property type="protein sequence ID" value="KAJ1121064.1"/>
    <property type="molecule type" value="Genomic_DNA"/>
</dbReference>
<sequence length="104" mass="11974">MALGVPRLFSQPSVRYYFGKCKQDDDETVEESVTNLRTIAAQCNYGGTVEERIRDQLMLECKSDKIREALWSKNDPTLEEVLAIAKQVEHSEMCMKDLKKSKEK</sequence>
<proteinExistence type="predicted"/>
<gene>
    <name evidence="1" type="ORF">NDU88_009192</name>
</gene>